<feature type="transmembrane region" description="Helical" evidence="3">
    <location>
        <begin position="89"/>
        <end position="107"/>
    </location>
</feature>
<organism evidence="8 9">
    <name type="scientific">Vreelandella subterranea</name>
    <dbReference type="NCBI Taxonomy" id="416874"/>
    <lineage>
        <taxon>Bacteria</taxon>
        <taxon>Pseudomonadati</taxon>
        <taxon>Pseudomonadota</taxon>
        <taxon>Gammaproteobacteria</taxon>
        <taxon>Oceanospirillales</taxon>
        <taxon>Halomonadaceae</taxon>
        <taxon>Vreelandella</taxon>
    </lineage>
</organism>
<feature type="transmembrane region" description="Helical" evidence="3">
    <location>
        <begin position="127"/>
        <end position="147"/>
    </location>
</feature>
<evidence type="ECO:0000259" key="4">
    <source>
        <dbReference type="PROSITE" id="PS50112"/>
    </source>
</evidence>
<feature type="transmembrane region" description="Helical" evidence="3">
    <location>
        <begin position="222"/>
        <end position="241"/>
    </location>
</feature>
<dbReference type="Pfam" id="PF00990">
    <property type="entry name" value="GGDEF"/>
    <property type="match status" value="1"/>
</dbReference>
<dbReference type="InterPro" id="IPR000014">
    <property type="entry name" value="PAS"/>
</dbReference>
<evidence type="ECO:0000256" key="1">
    <source>
        <dbReference type="ARBA" id="ARBA00012282"/>
    </source>
</evidence>
<feature type="transmembrane region" description="Helical" evidence="3">
    <location>
        <begin position="188"/>
        <end position="210"/>
    </location>
</feature>
<dbReference type="InterPro" id="IPR000700">
    <property type="entry name" value="PAS-assoc_C"/>
</dbReference>
<evidence type="ECO:0000313" key="8">
    <source>
        <dbReference type="EMBL" id="SES15522.1"/>
    </source>
</evidence>
<keyword evidence="3" id="KW-0812">Transmembrane</keyword>
<proteinExistence type="predicted"/>
<dbReference type="SUPFAM" id="SSF141868">
    <property type="entry name" value="EAL domain-like"/>
    <property type="match status" value="1"/>
</dbReference>
<dbReference type="SUPFAM" id="SSF55073">
    <property type="entry name" value="Nucleotide cyclase"/>
    <property type="match status" value="1"/>
</dbReference>
<dbReference type="EMBL" id="FOGS01000008">
    <property type="protein sequence ID" value="SES15522.1"/>
    <property type="molecule type" value="Genomic_DNA"/>
</dbReference>
<dbReference type="Gene3D" id="3.30.70.270">
    <property type="match status" value="1"/>
</dbReference>
<keyword evidence="2" id="KW-0973">c-di-GMP</keyword>
<dbReference type="SMART" id="SM00267">
    <property type="entry name" value="GGDEF"/>
    <property type="match status" value="1"/>
</dbReference>
<dbReference type="NCBIfam" id="TIGR00229">
    <property type="entry name" value="sensory_box"/>
    <property type="match status" value="1"/>
</dbReference>
<dbReference type="SMART" id="SM00052">
    <property type="entry name" value="EAL"/>
    <property type="match status" value="1"/>
</dbReference>
<feature type="domain" description="GGDEF" evidence="7">
    <location>
        <begin position="663"/>
        <end position="796"/>
    </location>
</feature>
<dbReference type="InterPro" id="IPR035965">
    <property type="entry name" value="PAS-like_dom_sf"/>
</dbReference>
<dbReference type="InterPro" id="IPR001633">
    <property type="entry name" value="EAL_dom"/>
</dbReference>
<feature type="domain" description="EAL" evidence="6">
    <location>
        <begin position="805"/>
        <end position="1058"/>
    </location>
</feature>
<keyword evidence="3" id="KW-1133">Transmembrane helix</keyword>
<dbReference type="PANTHER" id="PTHR44757">
    <property type="entry name" value="DIGUANYLATE CYCLASE DGCP"/>
    <property type="match status" value="1"/>
</dbReference>
<dbReference type="Pfam" id="PF00563">
    <property type="entry name" value="EAL"/>
    <property type="match status" value="1"/>
</dbReference>
<dbReference type="InterPro" id="IPR035919">
    <property type="entry name" value="EAL_sf"/>
</dbReference>
<dbReference type="PROSITE" id="PS50883">
    <property type="entry name" value="EAL"/>
    <property type="match status" value="1"/>
</dbReference>
<dbReference type="SMART" id="SM00091">
    <property type="entry name" value="PAS"/>
    <property type="match status" value="1"/>
</dbReference>
<dbReference type="FunFam" id="3.20.20.450:FF:000001">
    <property type="entry name" value="Cyclic di-GMP phosphodiesterase yahA"/>
    <property type="match status" value="1"/>
</dbReference>
<dbReference type="EC" id="3.1.4.52" evidence="1"/>
<evidence type="ECO:0000256" key="3">
    <source>
        <dbReference type="SAM" id="Phobius"/>
    </source>
</evidence>
<dbReference type="InterPro" id="IPR013656">
    <property type="entry name" value="PAS_4"/>
</dbReference>
<protein>
    <recommendedName>
        <fullName evidence="1">cyclic-guanylate-specific phosphodiesterase</fullName>
        <ecNumber evidence="1">3.1.4.52</ecNumber>
    </recommendedName>
</protein>
<dbReference type="STRING" id="416874.SAMN04487958_10836"/>
<gene>
    <name evidence="8" type="ORF">SAMN04487958_10836</name>
</gene>
<dbReference type="CDD" id="cd01949">
    <property type="entry name" value="GGDEF"/>
    <property type="match status" value="1"/>
</dbReference>
<evidence type="ECO:0000259" key="7">
    <source>
        <dbReference type="PROSITE" id="PS50887"/>
    </source>
</evidence>
<accession>A0A1H9V1H2</accession>
<dbReference type="InterPro" id="IPR052155">
    <property type="entry name" value="Biofilm_reg_signaling"/>
</dbReference>
<feature type="transmembrane region" description="Helical" evidence="3">
    <location>
        <begin position="154"/>
        <end position="176"/>
    </location>
</feature>
<reference evidence="9" key="1">
    <citation type="submission" date="2016-10" db="EMBL/GenBank/DDBJ databases">
        <authorList>
            <person name="Varghese N."/>
            <person name="Submissions S."/>
        </authorList>
    </citation>
    <scope>NUCLEOTIDE SEQUENCE [LARGE SCALE GENOMIC DNA]</scope>
    <source>
        <strain evidence="9">CGMCC 1.6495</strain>
    </source>
</reference>
<dbReference type="InterPro" id="IPR000160">
    <property type="entry name" value="GGDEF_dom"/>
</dbReference>
<dbReference type="AlphaFoldDB" id="A0A1H9V1H2"/>
<dbReference type="PANTHER" id="PTHR44757:SF2">
    <property type="entry name" value="BIOFILM ARCHITECTURE MAINTENANCE PROTEIN MBAA"/>
    <property type="match status" value="1"/>
</dbReference>
<sequence>MSTDEKGQVNMADLNSREVADLPYRIRDVAMDVGLLMAASVFILLGGTGLIGHLTGIVYPLSGLMVADAALTGCLAGLCLLGWLVHWRWLVFLAAAPLALITCYTLIHNGVSGSPWEEASWVSGGPRILSAAAFLLLLVAVCTTLGMKKAWCRLLWAVSGLLALGAGGFSILLLLLPASRIGWADGFVSAPLLATLYALLGGVAFVGAAWRGSRQLLPLGRLTQFAAVAGVLMSCVAWYTLSWSAQANMQRQASTLLDNATHNARHAMQEERDFIQRLAWRKGLNSTLNSSARWEHDVHTYFQHAPYLKTVALIGSDGELEELRVSPQPYERRLLTEKNYPNLRDELLTGRSDTWALRVAHQPSAVLLVSSLGDNADGKLVAELDLRDLLKRELSVPLGLFMLNVGEGTPYLTLRQSGRAIDDTPIRPLPHLEERRVGLPGGTRLTFNVHMDSVSGMLRASIMPAGFAIAGLTLSYLLALSLGLVRLVLLRSHELMVARQRLEAQYDLEQRYRSLYLYHPDGVLSIDREGRVVTANQACNEITGLTSDEVEGRHFSMLLQSQDVERIQAIYDATLDGKPNRVELQIRHQDGHLKSLDLTTMPIIVGGATQGVFGIAKDITHQQEQEAQLAYQTTHDLLTGLPNQAAFDDRLNAAFIEAKKQGGLLVVMHLDLDGFKTINDGLGHHVGDQLLVAVADRLQRVTGQYDTLMRLTGDEFALLFTELDDVEPAVSMAEKLLDYLLESFQVEGELIHISASIGIACNSEVVEHAHELMQRADIAMGEAKQQGRNTWQWYQGDVQRITRESVLLRRDLHTALRDDQFELFYQPIVEAVSGRLRGLEALIRWHHPERGLVSPGLFIPLAEQTGQIIPLGRWILERVCQDIAHMHIRGLRMPVAVNISSLQFRREGFMDDVKQALETSGIPSNCLEIEVTESVLLDGAEQAIDLINQLKAVGIKVALDDFGTGFSSLSYLRDLPIHKVKLDRAFIKDITTDIRNAAIVQGIITMAHHLDLIVVAEGIEDRDQQHDLIRRDCDLLQGFLFARPMPLDAVVSLPEVLPVSKA</sequence>
<dbReference type="CDD" id="cd00130">
    <property type="entry name" value="PAS"/>
    <property type="match status" value="1"/>
</dbReference>
<dbReference type="SUPFAM" id="SSF55785">
    <property type="entry name" value="PYP-like sensor domain (PAS domain)"/>
    <property type="match status" value="1"/>
</dbReference>
<evidence type="ECO:0000259" key="6">
    <source>
        <dbReference type="PROSITE" id="PS50883"/>
    </source>
</evidence>
<dbReference type="PROSITE" id="PS50112">
    <property type="entry name" value="PAS"/>
    <property type="match status" value="1"/>
</dbReference>
<dbReference type="Pfam" id="PF08448">
    <property type="entry name" value="PAS_4"/>
    <property type="match status" value="1"/>
</dbReference>
<dbReference type="InterPro" id="IPR043128">
    <property type="entry name" value="Rev_trsase/Diguanyl_cyclase"/>
</dbReference>
<evidence type="ECO:0000313" key="9">
    <source>
        <dbReference type="Proteomes" id="UP000198505"/>
    </source>
</evidence>
<dbReference type="CDD" id="cd01948">
    <property type="entry name" value="EAL"/>
    <property type="match status" value="1"/>
</dbReference>
<dbReference type="PROSITE" id="PS50887">
    <property type="entry name" value="GGDEF"/>
    <property type="match status" value="1"/>
</dbReference>
<feature type="domain" description="PAC" evidence="5">
    <location>
        <begin position="580"/>
        <end position="631"/>
    </location>
</feature>
<dbReference type="Gene3D" id="3.30.450.20">
    <property type="entry name" value="PAS domain"/>
    <property type="match status" value="1"/>
</dbReference>
<dbReference type="Gene3D" id="3.20.20.450">
    <property type="entry name" value="EAL domain"/>
    <property type="match status" value="1"/>
</dbReference>
<keyword evidence="9" id="KW-1185">Reference proteome</keyword>
<dbReference type="NCBIfam" id="TIGR00254">
    <property type="entry name" value="GGDEF"/>
    <property type="match status" value="1"/>
</dbReference>
<name>A0A1H9V1H2_9GAMM</name>
<dbReference type="RefSeq" id="WP_245748535.1">
    <property type="nucleotide sequence ID" value="NZ_FOGS01000008.1"/>
</dbReference>
<feature type="transmembrane region" description="Helical" evidence="3">
    <location>
        <begin position="57"/>
        <end position="82"/>
    </location>
</feature>
<keyword evidence="3" id="KW-0472">Membrane</keyword>
<dbReference type="Proteomes" id="UP000198505">
    <property type="component" value="Unassembled WGS sequence"/>
</dbReference>
<feature type="transmembrane region" description="Helical" evidence="3">
    <location>
        <begin position="33"/>
        <end position="51"/>
    </location>
</feature>
<feature type="domain" description="PAS" evidence="4">
    <location>
        <begin position="508"/>
        <end position="578"/>
    </location>
</feature>
<dbReference type="PROSITE" id="PS50113">
    <property type="entry name" value="PAC"/>
    <property type="match status" value="1"/>
</dbReference>
<dbReference type="GO" id="GO:0071111">
    <property type="term" value="F:cyclic-guanylate-specific phosphodiesterase activity"/>
    <property type="evidence" value="ECO:0007669"/>
    <property type="project" value="UniProtKB-EC"/>
</dbReference>
<evidence type="ECO:0000259" key="5">
    <source>
        <dbReference type="PROSITE" id="PS50113"/>
    </source>
</evidence>
<dbReference type="InterPro" id="IPR029787">
    <property type="entry name" value="Nucleotide_cyclase"/>
</dbReference>
<evidence type="ECO:0000256" key="2">
    <source>
        <dbReference type="ARBA" id="ARBA00022636"/>
    </source>
</evidence>